<evidence type="ECO:0000313" key="2">
    <source>
        <dbReference type="EMBL" id="TGL34258.1"/>
    </source>
</evidence>
<dbReference type="InterPro" id="IPR000305">
    <property type="entry name" value="GIY-YIG_endonuc"/>
</dbReference>
<reference evidence="2" key="1">
    <citation type="journal article" date="2019" name="PLoS Negl. Trop. Dis.">
        <title>Revisiting the worldwide diversity of Leptospira species in the environment.</title>
        <authorList>
            <person name="Vincent A.T."/>
            <person name="Schiettekatte O."/>
            <person name="Bourhy P."/>
            <person name="Veyrier F.J."/>
            <person name="Picardeau M."/>
        </authorList>
    </citation>
    <scope>NUCLEOTIDE SEQUENCE [LARGE SCALE GENOMIC DNA]</scope>
    <source>
        <strain evidence="2">201800265</strain>
    </source>
</reference>
<evidence type="ECO:0000313" key="3">
    <source>
        <dbReference type="Proteomes" id="UP000297871"/>
    </source>
</evidence>
<organism evidence="2 3">
    <name type="scientific">Leptospira koniambonensis</name>
    <dbReference type="NCBI Taxonomy" id="2484950"/>
    <lineage>
        <taxon>Bacteria</taxon>
        <taxon>Pseudomonadati</taxon>
        <taxon>Spirochaetota</taxon>
        <taxon>Spirochaetia</taxon>
        <taxon>Leptospirales</taxon>
        <taxon>Leptospiraceae</taxon>
        <taxon>Leptospira</taxon>
    </lineage>
</organism>
<accession>A0A4R9J7R2</accession>
<dbReference type="Proteomes" id="UP000297871">
    <property type="component" value="Unassembled WGS sequence"/>
</dbReference>
<protein>
    <recommendedName>
        <fullName evidence="1">GIY-YIG domain-containing protein</fullName>
    </recommendedName>
</protein>
<dbReference type="EMBL" id="RQFY01000004">
    <property type="protein sequence ID" value="TGL34258.1"/>
    <property type="molecule type" value="Genomic_DNA"/>
</dbReference>
<dbReference type="RefSeq" id="WP_135614507.1">
    <property type="nucleotide sequence ID" value="NZ_JBNURZ010000002.1"/>
</dbReference>
<feature type="domain" description="GIY-YIG" evidence="1">
    <location>
        <begin position="77"/>
        <end position="116"/>
    </location>
</feature>
<dbReference type="OrthoDB" id="6926156at2"/>
<keyword evidence="3" id="KW-1185">Reference proteome</keyword>
<gene>
    <name evidence="2" type="ORF">EHQ52_06970</name>
</gene>
<proteinExistence type="predicted"/>
<comment type="caution">
    <text evidence="2">The sequence shown here is derived from an EMBL/GenBank/DDBJ whole genome shotgun (WGS) entry which is preliminary data.</text>
</comment>
<name>A0A4R9J7R2_9LEPT</name>
<sequence length="191" mass="23137">MKENKFNEVIPGFSKLIKFLPTKKEIRSLKLYSFKDFYTESKIKDNQKYYLNKDFIQKNFQMNSKKKEQDTQFTSLKGLYIFFENDEPIYVGISGNILYRIKQHMTGRTHFSANLAYLIAVDRFKKNRKKQPNTRESLWKDNRKNIRIIQKEMRELWKIAILPQSENYMLYLKEIYLACELKTKWNSFATH</sequence>
<dbReference type="SUPFAM" id="SSF82771">
    <property type="entry name" value="GIY-YIG endonuclease"/>
    <property type="match status" value="1"/>
</dbReference>
<dbReference type="Pfam" id="PF01541">
    <property type="entry name" value="GIY-YIG"/>
    <property type="match status" value="1"/>
</dbReference>
<evidence type="ECO:0000259" key="1">
    <source>
        <dbReference type="Pfam" id="PF01541"/>
    </source>
</evidence>
<dbReference type="InterPro" id="IPR035901">
    <property type="entry name" value="GIY-YIG_endonuc_sf"/>
</dbReference>
<dbReference type="AlphaFoldDB" id="A0A4R9J7R2"/>